<reference evidence="6 7" key="1">
    <citation type="submission" date="2015-09" db="EMBL/GenBank/DDBJ databases">
        <authorList>
            <consortium name="Pathogen Informatics"/>
        </authorList>
    </citation>
    <scope>NUCLEOTIDE SEQUENCE [LARGE SCALE GENOMIC DNA]</scope>
    <source>
        <strain evidence="6 7">2789STDY5834855</strain>
    </source>
</reference>
<dbReference type="GO" id="GO:0005975">
    <property type="term" value="P:carbohydrate metabolic process"/>
    <property type="evidence" value="ECO:0007669"/>
    <property type="project" value="InterPro"/>
</dbReference>
<evidence type="ECO:0000313" key="6">
    <source>
        <dbReference type="EMBL" id="CUN97967.1"/>
    </source>
</evidence>
<dbReference type="OrthoDB" id="9801455at2"/>
<protein>
    <submittedName>
        <fullName evidence="6">Xylan 1,4-beta-xylosidase</fullName>
        <ecNumber evidence="6">3.2.1.37</ecNumber>
    </submittedName>
</protein>
<dbReference type="RefSeq" id="WP_055275881.1">
    <property type="nucleotide sequence ID" value="NZ_CYZV01000010.1"/>
</dbReference>
<evidence type="ECO:0000259" key="5">
    <source>
        <dbReference type="Pfam" id="PF17851"/>
    </source>
</evidence>
<organism evidence="6 7">
    <name type="scientific">Clostridium disporicum</name>
    <dbReference type="NCBI Taxonomy" id="84024"/>
    <lineage>
        <taxon>Bacteria</taxon>
        <taxon>Bacillati</taxon>
        <taxon>Bacillota</taxon>
        <taxon>Clostridia</taxon>
        <taxon>Eubacteriales</taxon>
        <taxon>Clostridiaceae</taxon>
        <taxon>Clostridium</taxon>
    </lineage>
</organism>
<dbReference type="InterPro" id="IPR023296">
    <property type="entry name" value="Glyco_hydro_beta-prop_sf"/>
</dbReference>
<dbReference type="AlphaFoldDB" id="A0A174BB10"/>
<gene>
    <name evidence="6" type="primary">xynB_1</name>
    <name evidence="6" type="ORF">ERS852470_01152</name>
</gene>
<dbReference type="InterPro" id="IPR006710">
    <property type="entry name" value="Glyco_hydro_43"/>
</dbReference>
<keyword evidence="3 4" id="KW-0326">Glycosidase</keyword>
<comment type="similarity">
    <text evidence="1 4">Belongs to the glycosyl hydrolase 43 family.</text>
</comment>
<dbReference type="EMBL" id="CYZV01000010">
    <property type="protein sequence ID" value="CUN97967.1"/>
    <property type="molecule type" value="Genomic_DNA"/>
</dbReference>
<dbReference type="EC" id="3.2.1.37" evidence="6"/>
<dbReference type="InterPro" id="IPR041542">
    <property type="entry name" value="GH43_C2"/>
</dbReference>
<dbReference type="Pfam" id="PF04616">
    <property type="entry name" value="Glyco_hydro_43"/>
    <property type="match status" value="1"/>
</dbReference>
<evidence type="ECO:0000256" key="1">
    <source>
        <dbReference type="ARBA" id="ARBA00009865"/>
    </source>
</evidence>
<accession>A0A174BB10</accession>
<evidence type="ECO:0000313" key="7">
    <source>
        <dbReference type="Proteomes" id="UP000095558"/>
    </source>
</evidence>
<dbReference type="SUPFAM" id="SSF75005">
    <property type="entry name" value="Arabinanase/levansucrase/invertase"/>
    <property type="match status" value="1"/>
</dbReference>
<dbReference type="Proteomes" id="UP000095558">
    <property type="component" value="Unassembled WGS sequence"/>
</dbReference>
<evidence type="ECO:0000256" key="2">
    <source>
        <dbReference type="ARBA" id="ARBA00022801"/>
    </source>
</evidence>
<dbReference type="GO" id="GO:0009044">
    <property type="term" value="F:xylan 1,4-beta-xylosidase activity"/>
    <property type="evidence" value="ECO:0007669"/>
    <property type="project" value="UniProtKB-EC"/>
</dbReference>
<keyword evidence="2 4" id="KW-0378">Hydrolase</keyword>
<dbReference type="CDD" id="cd18617">
    <property type="entry name" value="GH43_XynB-like"/>
    <property type="match status" value="1"/>
</dbReference>
<dbReference type="Gene3D" id="2.60.120.200">
    <property type="match status" value="1"/>
</dbReference>
<sequence length="498" mass="57050">MKYNNPVIKGFYPDPSVCKVGDTYYLVCSSFQYFPGVPLFESKDLVNWKQIGHCLTRKSQVQLDKINSSGGVFAPTIRYNNGRFYMTTTNDTTHQHFYVWTDDIYGEWSEPIYVDQSGIDPSLFFEDNKTYFMSNGIDDYGVSGIVQCEIDIESGEKLTPSKTIWTGSGGRYLESPHMYKINGKYYLVAAEGGTEYGHMVTYARADSLYGKFEGYENNPVLTNRNLGGYEVQGVRHGDLIQDNYGNWWILHLGFRQSGQWEAYHHLGREVFLTPVIFGEDGWFTAGDNGRTTKSFEINYINNDVIQKEKKHYTFENTKWDNDWCYLRIPNKKNYKLDKNKLILKGTDITLDDVDSPTFIGIRQRDFNATISCNVEITDGEAGITLYMDENYHYDLAIRKCENGYEAIERLNIGDIKSVEKSIYLENKNNISLIINASNSYYSFSIKSENEESILGYAKTRYLSSEVAGGFTGVVIGLYACASNSFNYAEFTNFKCMYK</sequence>
<evidence type="ECO:0000256" key="4">
    <source>
        <dbReference type="RuleBase" id="RU361187"/>
    </source>
</evidence>
<dbReference type="InterPro" id="IPR013320">
    <property type="entry name" value="ConA-like_dom_sf"/>
</dbReference>
<dbReference type="InterPro" id="IPR051795">
    <property type="entry name" value="Glycosyl_Hydrlase_43"/>
</dbReference>
<feature type="domain" description="Beta-xylosidase C-terminal Concanavalin A-like" evidence="5">
    <location>
        <begin position="313"/>
        <end position="494"/>
    </location>
</feature>
<dbReference type="Pfam" id="PF17851">
    <property type="entry name" value="GH43_C2"/>
    <property type="match status" value="1"/>
</dbReference>
<dbReference type="SUPFAM" id="SSF49899">
    <property type="entry name" value="Concanavalin A-like lectins/glucanases"/>
    <property type="match status" value="1"/>
</dbReference>
<dbReference type="PANTHER" id="PTHR42812">
    <property type="entry name" value="BETA-XYLOSIDASE"/>
    <property type="match status" value="1"/>
</dbReference>
<evidence type="ECO:0000256" key="3">
    <source>
        <dbReference type="ARBA" id="ARBA00023295"/>
    </source>
</evidence>
<proteinExistence type="inferred from homology"/>
<dbReference type="Gene3D" id="2.115.10.20">
    <property type="entry name" value="Glycosyl hydrolase domain, family 43"/>
    <property type="match status" value="1"/>
</dbReference>
<dbReference type="PANTHER" id="PTHR42812:SF12">
    <property type="entry name" value="BETA-XYLOSIDASE-RELATED"/>
    <property type="match status" value="1"/>
</dbReference>
<name>A0A174BB10_9CLOT</name>